<evidence type="ECO:0000259" key="2">
    <source>
        <dbReference type="Pfam" id="PF12816"/>
    </source>
</evidence>
<feature type="compositionally biased region" description="Polar residues" evidence="1">
    <location>
        <begin position="437"/>
        <end position="466"/>
    </location>
</feature>
<name>X6N7Y0_RETFI</name>
<comment type="caution">
    <text evidence="3">The sequence shown here is derived from an EMBL/GenBank/DDBJ whole genome shotgun (WGS) entry which is preliminary data.</text>
</comment>
<dbReference type="PANTHER" id="PTHR12616:SF8">
    <property type="entry name" value="VACUOLAR PROTEIN SORTING-ASSOCIATED PROTEIN 8 HOMOLOG"/>
    <property type="match status" value="1"/>
</dbReference>
<keyword evidence="4" id="KW-1185">Reference proteome</keyword>
<feature type="region of interest" description="Disordered" evidence="1">
    <location>
        <begin position="437"/>
        <end position="471"/>
    </location>
</feature>
<dbReference type="EMBL" id="ASPP01010974">
    <property type="protein sequence ID" value="ETO22171.1"/>
    <property type="molecule type" value="Genomic_DNA"/>
</dbReference>
<gene>
    <name evidence="3" type="ORF">RFI_15026</name>
</gene>
<dbReference type="GO" id="GO:0030897">
    <property type="term" value="C:HOPS complex"/>
    <property type="evidence" value="ECO:0007669"/>
    <property type="project" value="TreeGrafter"/>
</dbReference>
<dbReference type="Proteomes" id="UP000023152">
    <property type="component" value="Unassembled WGS sequence"/>
</dbReference>
<dbReference type="PANTHER" id="PTHR12616">
    <property type="entry name" value="VACUOLAR PROTEIN SORTING VPS41"/>
    <property type="match status" value="1"/>
</dbReference>
<dbReference type="OrthoDB" id="289913at2759"/>
<dbReference type="GO" id="GO:0034058">
    <property type="term" value="P:endosomal vesicle fusion"/>
    <property type="evidence" value="ECO:0007669"/>
    <property type="project" value="TreeGrafter"/>
</dbReference>
<dbReference type="AlphaFoldDB" id="X6N7Y0"/>
<dbReference type="GO" id="GO:0006623">
    <property type="term" value="P:protein targeting to vacuole"/>
    <property type="evidence" value="ECO:0007669"/>
    <property type="project" value="InterPro"/>
</dbReference>
<evidence type="ECO:0000313" key="3">
    <source>
        <dbReference type="EMBL" id="ETO22171.1"/>
    </source>
</evidence>
<dbReference type="InterPro" id="IPR025941">
    <property type="entry name" value="Vps8_central_dom"/>
</dbReference>
<organism evidence="3 4">
    <name type="scientific">Reticulomyxa filosa</name>
    <dbReference type="NCBI Taxonomy" id="46433"/>
    <lineage>
        <taxon>Eukaryota</taxon>
        <taxon>Sar</taxon>
        <taxon>Rhizaria</taxon>
        <taxon>Retaria</taxon>
        <taxon>Foraminifera</taxon>
        <taxon>Monothalamids</taxon>
        <taxon>Reticulomyxidae</taxon>
        <taxon>Reticulomyxa</taxon>
    </lineage>
</organism>
<protein>
    <submittedName>
        <fullName evidence="3">Vacuolar protein sorting protein</fullName>
    </submittedName>
</protein>
<reference evidence="3 4" key="1">
    <citation type="journal article" date="2013" name="Curr. Biol.">
        <title>The Genome of the Foraminiferan Reticulomyxa filosa.</title>
        <authorList>
            <person name="Glockner G."/>
            <person name="Hulsmann N."/>
            <person name="Schleicher M."/>
            <person name="Noegel A.A."/>
            <person name="Eichinger L."/>
            <person name="Gallinger C."/>
            <person name="Pawlowski J."/>
            <person name="Sierra R."/>
            <person name="Euteneuer U."/>
            <person name="Pillet L."/>
            <person name="Moustafa A."/>
            <person name="Platzer M."/>
            <person name="Groth M."/>
            <person name="Szafranski K."/>
            <person name="Schliwa M."/>
        </authorList>
    </citation>
    <scope>NUCLEOTIDE SEQUENCE [LARGE SCALE GENOMIC DNA]</scope>
</reference>
<proteinExistence type="predicted"/>
<evidence type="ECO:0000313" key="4">
    <source>
        <dbReference type="Proteomes" id="UP000023152"/>
    </source>
</evidence>
<sequence>MLAIVTDDWNTLICSGTPSTVMEKIDIESYSLVTHNYFPDPMNSEQLVLSYANSVEIIHGVEQGGQDNKLLLLGTNMIGQIELLSWDDRVSTLVQESQWIKALCLVLQFYEELRQSKVIITPSVKRLAGRMEELIIEYAGCALKDIKTDNDLYLVGSIAMDYCVSTQQMNLLFGQIFTQMKEAGGREIFLQLLESYILFNRVNTIPTEVMEMLIDFLVSKQRAVEAEKVILHLSWEQFNLDQLVKVCRQNQFFVALCYINNEVFEEFATPALDMFYTFIQPNEQSFSTLKEMEIVQQKSFLLLLYFHVVLNEKSFPWKRPLERPTKAKQQIISVLFDKPREYVLLRHLFSVSLQCTLDIIKIIFDDPYLFSLSTSFKSLHSTTNNSSSTSNTSELSTMVLFLFYFICFVSVLKDLLSNAQFAVMKSAKWAMKLSGNVSSEDSTSIGNRDQSNENQSFKPTGANSSYEPDPSLATPTRQDMFNVLVELLQSGDTLVVGKDKVFNFFFFYKSERDRKEISGK</sequence>
<feature type="domain" description="Vacuolar protein sorting-associated protein 8 central" evidence="2">
    <location>
        <begin position="188"/>
        <end position="338"/>
    </location>
</feature>
<evidence type="ECO:0000256" key="1">
    <source>
        <dbReference type="SAM" id="MobiDB-lite"/>
    </source>
</evidence>
<dbReference type="InterPro" id="IPR045111">
    <property type="entry name" value="Vps41/Vps8"/>
</dbReference>
<accession>X6N7Y0</accession>
<dbReference type="GO" id="GO:0005770">
    <property type="term" value="C:late endosome"/>
    <property type="evidence" value="ECO:0007669"/>
    <property type="project" value="TreeGrafter"/>
</dbReference>
<dbReference type="Pfam" id="PF12816">
    <property type="entry name" value="TPR_Vps8"/>
    <property type="match status" value="1"/>
</dbReference>